<protein>
    <submittedName>
        <fullName evidence="6">TetR family transcriptional regulator</fullName>
    </submittedName>
</protein>
<dbReference type="InterPro" id="IPR001647">
    <property type="entry name" value="HTH_TetR"/>
</dbReference>
<dbReference type="SUPFAM" id="SSF48498">
    <property type="entry name" value="Tetracyclin repressor-like, C-terminal domain"/>
    <property type="match status" value="1"/>
</dbReference>
<dbReference type="Pfam" id="PF16925">
    <property type="entry name" value="TetR_C_13"/>
    <property type="match status" value="1"/>
</dbReference>
<proteinExistence type="predicted"/>
<dbReference type="PANTHER" id="PTHR47506">
    <property type="entry name" value="TRANSCRIPTIONAL REGULATORY PROTEIN"/>
    <property type="match status" value="1"/>
</dbReference>
<dbReference type="GO" id="GO:0003677">
    <property type="term" value="F:DNA binding"/>
    <property type="evidence" value="ECO:0007669"/>
    <property type="project" value="UniProtKB-UniRule"/>
</dbReference>
<dbReference type="InterPro" id="IPR011075">
    <property type="entry name" value="TetR_C"/>
</dbReference>
<dbReference type="SUPFAM" id="SSF46689">
    <property type="entry name" value="Homeodomain-like"/>
    <property type="match status" value="1"/>
</dbReference>
<organism evidence="6 7">
    <name type="scientific">Psychromicrobium lacuslunae</name>
    <dbReference type="NCBI Taxonomy" id="1618207"/>
    <lineage>
        <taxon>Bacteria</taxon>
        <taxon>Bacillati</taxon>
        <taxon>Actinomycetota</taxon>
        <taxon>Actinomycetes</taxon>
        <taxon>Micrococcales</taxon>
        <taxon>Micrococcaceae</taxon>
        <taxon>Psychromicrobium</taxon>
    </lineage>
</organism>
<dbReference type="PANTHER" id="PTHR47506:SF3">
    <property type="entry name" value="HTH-TYPE TRANSCRIPTIONAL REGULATOR LMRA"/>
    <property type="match status" value="1"/>
</dbReference>
<dbReference type="AlphaFoldDB" id="A0A0D4C326"/>
<evidence type="ECO:0000313" key="6">
    <source>
        <dbReference type="EMBL" id="AJT42771.1"/>
    </source>
</evidence>
<dbReference type="STRING" id="1618207.UM93_01230"/>
<keyword evidence="7" id="KW-1185">Reference proteome</keyword>
<dbReference type="Gene3D" id="1.10.357.10">
    <property type="entry name" value="Tetracycline Repressor, domain 2"/>
    <property type="match status" value="1"/>
</dbReference>
<dbReference type="Pfam" id="PF00440">
    <property type="entry name" value="TetR_N"/>
    <property type="match status" value="1"/>
</dbReference>
<reference evidence="6 7" key="1">
    <citation type="journal article" date="2015" name="Genome Announc.">
        <title>Complete Genome Sequencing of Protease-Producing Novel Arthrobacter sp. Strain IHBB 11108 Using PacBio Single-Molecule Real-Time Sequencing Technology.</title>
        <authorList>
            <person name="Kiran S."/>
            <person name="Swarnkar M.K."/>
            <person name="Pal M."/>
            <person name="Thakur R."/>
            <person name="Tewari R."/>
            <person name="Singh A.K."/>
            <person name="Gulati A."/>
        </authorList>
    </citation>
    <scope>NUCLEOTIDE SEQUENCE [LARGE SCALE GENOMIC DNA]</scope>
    <source>
        <strain evidence="6 7">IHBB 11108</strain>
    </source>
</reference>
<sequence>MMTNLARDRLIQSTQELLWQRGYTATSPAAIMKQAAVGQGSMYHHFSGKTELAAEAFRLSAEATYRKAKLLLDNGTPALDRVISYLLRQRDVLRGCPVGRMAEDAEVLTTPELFEILQSTFNRLRALISEVLSEGVSTAELPTSLAPAELADTVLAIVQGGYVLARAENDPAPFERAVNGAVALLRAAADGQARS</sequence>
<dbReference type="OrthoDB" id="3196926at2"/>
<keyword evidence="2 4" id="KW-0238">DNA-binding</keyword>
<name>A0A0D4C326_9MICC</name>
<evidence type="ECO:0000313" key="7">
    <source>
        <dbReference type="Proteomes" id="UP000061839"/>
    </source>
</evidence>
<dbReference type="Proteomes" id="UP000061839">
    <property type="component" value="Chromosome"/>
</dbReference>
<keyword evidence="3" id="KW-0804">Transcription</keyword>
<accession>A0A0D4C326</accession>
<evidence type="ECO:0000256" key="3">
    <source>
        <dbReference type="ARBA" id="ARBA00023163"/>
    </source>
</evidence>
<feature type="domain" description="HTH tetR-type" evidence="5">
    <location>
        <begin position="4"/>
        <end position="64"/>
    </location>
</feature>
<dbReference type="PRINTS" id="PR00455">
    <property type="entry name" value="HTHTETR"/>
</dbReference>
<dbReference type="InterPro" id="IPR036271">
    <property type="entry name" value="Tet_transcr_reg_TetR-rel_C_sf"/>
</dbReference>
<feature type="DNA-binding region" description="H-T-H motif" evidence="4">
    <location>
        <begin position="27"/>
        <end position="46"/>
    </location>
</feature>
<evidence type="ECO:0000256" key="1">
    <source>
        <dbReference type="ARBA" id="ARBA00023015"/>
    </source>
</evidence>
<evidence type="ECO:0000256" key="4">
    <source>
        <dbReference type="PROSITE-ProRule" id="PRU00335"/>
    </source>
</evidence>
<dbReference type="KEGG" id="ari:UM93_01230"/>
<dbReference type="PROSITE" id="PS50977">
    <property type="entry name" value="HTH_TETR_2"/>
    <property type="match status" value="1"/>
</dbReference>
<keyword evidence="1" id="KW-0805">Transcription regulation</keyword>
<dbReference type="HOGENOM" id="CLU_069356_28_1_11"/>
<evidence type="ECO:0000256" key="2">
    <source>
        <dbReference type="ARBA" id="ARBA00023125"/>
    </source>
</evidence>
<evidence type="ECO:0000259" key="5">
    <source>
        <dbReference type="PROSITE" id="PS50977"/>
    </source>
</evidence>
<gene>
    <name evidence="6" type="ORF">UM93_01230</name>
</gene>
<dbReference type="PATRIC" id="fig|1618207.4.peg.252"/>
<dbReference type="InterPro" id="IPR009057">
    <property type="entry name" value="Homeodomain-like_sf"/>
</dbReference>
<dbReference type="EMBL" id="CP011005">
    <property type="protein sequence ID" value="AJT42771.1"/>
    <property type="molecule type" value="Genomic_DNA"/>
</dbReference>